<gene>
    <name evidence="2" type="ORF">GWI33_007053</name>
</gene>
<comment type="caution">
    <text evidence="2">The sequence shown here is derived from an EMBL/GenBank/DDBJ whole genome shotgun (WGS) entry which is preliminary data.</text>
</comment>
<evidence type="ECO:0000313" key="3">
    <source>
        <dbReference type="Proteomes" id="UP000625711"/>
    </source>
</evidence>
<feature type="region of interest" description="Disordered" evidence="1">
    <location>
        <begin position="48"/>
        <end position="71"/>
    </location>
</feature>
<evidence type="ECO:0000313" key="2">
    <source>
        <dbReference type="EMBL" id="KAF7279534.1"/>
    </source>
</evidence>
<accession>A0A834IF11</accession>
<evidence type="ECO:0000256" key="1">
    <source>
        <dbReference type="SAM" id="MobiDB-lite"/>
    </source>
</evidence>
<name>A0A834IF11_RHYFE</name>
<keyword evidence="3" id="KW-1185">Reference proteome</keyword>
<proteinExistence type="predicted"/>
<dbReference type="AlphaFoldDB" id="A0A834IF11"/>
<dbReference type="EMBL" id="JAACXV010000356">
    <property type="protein sequence ID" value="KAF7279534.1"/>
    <property type="molecule type" value="Genomic_DNA"/>
</dbReference>
<organism evidence="2 3">
    <name type="scientific">Rhynchophorus ferrugineus</name>
    <name type="common">Red palm weevil</name>
    <name type="synonym">Curculio ferrugineus</name>
    <dbReference type="NCBI Taxonomy" id="354439"/>
    <lineage>
        <taxon>Eukaryota</taxon>
        <taxon>Metazoa</taxon>
        <taxon>Ecdysozoa</taxon>
        <taxon>Arthropoda</taxon>
        <taxon>Hexapoda</taxon>
        <taxon>Insecta</taxon>
        <taxon>Pterygota</taxon>
        <taxon>Neoptera</taxon>
        <taxon>Endopterygota</taxon>
        <taxon>Coleoptera</taxon>
        <taxon>Polyphaga</taxon>
        <taxon>Cucujiformia</taxon>
        <taxon>Curculionidae</taxon>
        <taxon>Dryophthorinae</taxon>
        <taxon>Rhynchophorus</taxon>
    </lineage>
</organism>
<sequence>MDREYRTVSVINQSNINFSRSALIASRTIERFIDIRFRFFSSFAFSHSVDSHTNPQSGQVEAGREKPRQPKGLFSPFLTIFFSQGLRQKTADYFRVPIECGMDVVQSAVDSDPGRK</sequence>
<reference evidence="2" key="1">
    <citation type="submission" date="2020-08" db="EMBL/GenBank/DDBJ databases">
        <title>Genome sequencing and assembly of the red palm weevil Rhynchophorus ferrugineus.</title>
        <authorList>
            <person name="Dias G.B."/>
            <person name="Bergman C.M."/>
            <person name="Manee M."/>
        </authorList>
    </citation>
    <scope>NUCLEOTIDE SEQUENCE</scope>
    <source>
        <strain evidence="2">AA-2017</strain>
        <tissue evidence="2">Whole larva</tissue>
    </source>
</reference>
<protein>
    <submittedName>
        <fullName evidence="2">Uncharacterized protein</fullName>
    </submittedName>
</protein>
<dbReference type="Proteomes" id="UP000625711">
    <property type="component" value="Unassembled WGS sequence"/>
</dbReference>